<dbReference type="HAMAP" id="MF_00212">
    <property type="entry name" value="MQO"/>
    <property type="match status" value="1"/>
</dbReference>
<dbReference type="GO" id="GO:0006099">
    <property type="term" value="P:tricarboxylic acid cycle"/>
    <property type="evidence" value="ECO:0007669"/>
    <property type="project" value="UniProtKB-UniRule"/>
</dbReference>
<dbReference type="NCBIfam" id="NF003603">
    <property type="entry name" value="PRK05257.1-1"/>
    <property type="match status" value="1"/>
</dbReference>
<protein>
    <recommendedName>
        <fullName evidence="8">Probable malate:quinone oxidoreductase</fullName>
        <ecNumber evidence="8">1.1.5.4</ecNumber>
    </recommendedName>
    <alternativeName>
        <fullName evidence="8">MQO</fullName>
    </alternativeName>
    <alternativeName>
        <fullName evidence="8">Malate dehydrogenase [quinone]</fullName>
    </alternativeName>
</protein>
<sequence>MAVKQVDPIDVVLVGGGIMSATLGAIIHRLEPSWKIRVYERLGSVAQESSNPWNNAGTGHSALCELNYTPELPDGRVDIAKAVTVNEQFQVSRQFWAHLVETGALPEPTNFINPTPHISFVWGADNVEYMRKRYEAMRDHPLFAGIEFSDDPVQIRQWAPALIPGRKKDQPIAATYSAAGSDVDFGSLTRQLFDQLEIDGVEFEPSHQVTKLTRSKVSEGWVLDVRNDVGRSTQRIAAKFVFVGAGGGALHLLQKSGIPEIRGYGGFPVSGEFLRTDDPEVVQKHSAKVYGKASVGAPPMSVPHLDTRIVDGNASLMFGPYAGFSPKFLKQGSILDLVKSIRPHNLRPMLSVAFSNFDLVRYLIGQLLASKQTKFDALRDFMPSAEPENWHRITAGQRVQVIKPDKAKGGVLQFGTEVITSADGSIAGLLGASPGASTAVPIMLSMLQKCFPDRWDRWESAVRVMVPTYGQDLGSDPELADETLERTAKVLGLHH</sequence>
<dbReference type="OrthoDB" id="9763983at2"/>
<accession>A0A4R6DLT8</accession>
<keyword evidence="5 8" id="KW-0285">Flavoprotein</keyword>
<dbReference type="NCBIfam" id="TIGR01320">
    <property type="entry name" value="mal_quin_oxido"/>
    <property type="match status" value="1"/>
</dbReference>
<dbReference type="EC" id="1.1.5.4" evidence="8"/>
<evidence type="ECO:0000256" key="5">
    <source>
        <dbReference type="ARBA" id="ARBA00022630"/>
    </source>
</evidence>
<evidence type="ECO:0000313" key="9">
    <source>
        <dbReference type="EMBL" id="TDN45777.1"/>
    </source>
</evidence>
<dbReference type="InterPro" id="IPR006231">
    <property type="entry name" value="MQO"/>
</dbReference>
<dbReference type="AlphaFoldDB" id="A0A4R6DLT8"/>
<evidence type="ECO:0000256" key="1">
    <source>
        <dbReference type="ARBA" id="ARBA00001139"/>
    </source>
</evidence>
<keyword evidence="4 8" id="KW-0816">Tricarboxylic acid cycle</keyword>
<dbReference type="NCBIfam" id="NF003609">
    <property type="entry name" value="PRK05257.2-5"/>
    <property type="match status" value="1"/>
</dbReference>
<organism evidence="9 10">
    <name type="scientific">Curtobacterium flaccumfaciens</name>
    <dbReference type="NCBI Taxonomy" id="2035"/>
    <lineage>
        <taxon>Bacteria</taxon>
        <taxon>Bacillati</taxon>
        <taxon>Actinomycetota</taxon>
        <taxon>Actinomycetes</taxon>
        <taxon>Micrococcales</taxon>
        <taxon>Microbacteriaceae</taxon>
        <taxon>Curtobacterium</taxon>
    </lineage>
</organism>
<dbReference type="NCBIfam" id="NF003606">
    <property type="entry name" value="PRK05257.2-1"/>
    <property type="match status" value="1"/>
</dbReference>
<dbReference type="Proteomes" id="UP000295764">
    <property type="component" value="Unassembled WGS sequence"/>
</dbReference>
<evidence type="ECO:0000256" key="2">
    <source>
        <dbReference type="ARBA" id="ARBA00001974"/>
    </source>
</evidence>
<dbReference type="Pfam" id="PF06039">
    <property type="entry name" value="Mqo"/>
    <property type="match status" value="1"/>
</dbReference>
<evidence type="ECO:0000256" key="8">
    <source>
        <dbReference type="HAMAP-Rule" id="MF_00212"/>
    </source>
</evidence>
<comment type="cofactor">
    <cofactor evidence="2 8">
        <name>FAD</name>
        <dbReference type="ChEBI" id="CHEBI:57692"/>
    </cofactor>
</comment>
<dbReference type="Gene3D" id="3.30.9.10">
    <property type="entry name" value="D-Amino Acid Oxidase, subunit A, domain 2"/>
    <property type="match status" value="1"/>
</dbReference>
<evidence type="ECO:0000256" key="4">
    <source>
        <dbReference type="ARBA" id="ARBA00022532"/>
    </source>
</evidence>
<dbReference type="NCBIfam" id="NF009875">
    <property type="entry name" value="PRK13339.1"/>
    <property type="match status" value="1"/>
</dbReference>
<keyword evidence="7 8" id="KW-0560">Oxidoreductase</keyword>
<comment type="catalytic activity">
    <reaction evidence="1 8">
        <text>(S)-malate + a quinone = a quinol + oxaloacetate</text>
        <dbReference type="Rhea" id="RHEA:46012"/>
        <dbReference type="ChEBI" id="CHEBI:15589"/>
        <dbReference type="ChEBI" id="CHEBI:16452"/>
        <dbReference type="ChEBI" id="CHEBI:24646"/>
        <dbReference type="ChEBI" id="CHEBI:132124"/>
        <dbReference type="EC" id="1.1.5.4"/>
    </reaction>
</comment>
<evidence type="ECO:0000256" key="7">
    <source>
        <dbReference type="ARBA" id="ARBA00023002"/>
    </source>
</evidence>
<keyword evidence="6 8" id="KW-0274">FAD</keyword>
<evidence type="ECO:0000256" key="6">
    <source>
        <dbReference type="ARBA" id="ARBA00022827"/>
    </source>
</evidence>
<name>A0A4R6DLT8_9MICO</name>
<gene>
    <name evidence="8" type="primary">mqo</name>
    <name evidence="9" type="ORF">EDF64_102188</name>
</gene>
<evidence type="ECO:0000313" key="10">
    <source>
        <dbReference type="Proteomes" id="UP000295764"/>
    </source>
</evidence>
<comment type="pathway">
    <text evidence="3 8">Carbohydrate metabolism; tricarboxylic acid cycle; oxaloacetate from (S)-malate (quinone route): step 1/1.</text>
</comment>
<dbReference type="NCBIfam" id="NF003605">
    <property type="entry name" value="PRK05257.1-4"/>
    <property type="match status" value="1"/>
</dbReference>
<dbReference type="GO" id="GO:0008924">
    <property type="term" value="F:L-malate dehydrogenase (quinone) activity"/>
    <property type="evidence" value="ECO:0007669"/>
    <property type="project" value="UniProtKB-UniRule"/>
</dbReference>
<dbReference type="NCBIfam" id="NF003610">
    <property type="entry name" value="PRK05257.3-1"/>
    <property type="match status" value="1"/>
</dbReference>
<dbReference type="STRING" id="2035.RU06_08510"/>
<dbReference type="PANTHER" id="PTHR43104:SF2">
    <property type="entry name" value="L-2-HYDROXYGLUTARATE DEHYDROGENASE, MITOCHONDRIAL"/>
    <property type="match status" value="1"/>
</dbReference>
<dbReference type="SUPFAM" id="SSF51905">
    <property type="entry name" value="FAD/NAD(P)-binding domain"/>
    <property type="match status" value="1"/>
</dbReference>
<evidence type="ECO:0000256" key="3">
    <source>
        <dbReference type="ARBA" id="ARBA00005012"/>
    </source>
</evidence>
<dbReference type="UniPathway" id="UPA00223">
    <property type="reaction ID" value="UER01008"/>
</dbReference>
<dbReference type="InterPro" id="IPR036188">
    <property type="entry name" value="FAD/NAD-bd_sf"/>
</dbReference>
<proteinExistence type="inferred from homology"/>
<dbReference type="Gene3D" id="3.50.50.60">
    <property type="entry name" value="FAD/NAD(P)-binding domain"/>
    <property type="match status" value="1"/>
</dbReference>
<comment type="caution">
    <text evidence="9">The sequence shown here is derived from an EMBL/GenBank/DDBJ whole genome shotgun (WGS) entry which is preliminary data.</text>
</comment>
<dbReference type="RefSeq" id="WP_133518733.1">
    <property type="nucleotide sequence ID" value="NZ_SNVW01000002.1"/>
</dbReference>
<dbReference type="EMBL" id="SNVW01000002">
    <property type="protein sequence ID" value="TDN45777.1"/>
    <property type="molecule type" value="Genomic_DNA"/>
</dbReference>
<dbReference type="PANTHER" id="PTHR43104">
    <property type="entry name" value="L-2-HYDROXYGLUTARATE DEHYDROGENASE, MITOCHONDRIAL"/>
    <property type="match status" value="1"/>
</dbReference>
<comment type="similarity">
    <text evidence="8">Belongs to the MQO family.</text>
</comment>
<dbReference type="NCBIfam" id="NF003611">
    <property type="entry name" value="PRK05257.3-2"/>
    <property type="match status" value="1"/>
</dbReference>
<reference evidence="9 10" key="1">
    <citation type="submission" date="2019-03" db="EMBL/GenBank/DDBJ databases">
        <title>Genomic analyses of the natural microbiome of Caenorhabditis elegans.</title>
        <authorList>
            <person name="Samuel B."/>
        </authorList>
    </citation>
    <scope>NUCLEOTIDE SEQUENCE [LARGE SCALE GENOMIC DNA]</scope>
    <source>
        <strain evidence="9 10">JUb65</strain>
    </source>
</reference>
<dbReference type="GO" id="GO:0047545">
    <property type="term" value="F:(S)-2-hydroxyglutarate dehydrogenase activity"/>
    <property type="evidence" value="ECO:0007669"/>
    <property type="project" value="TreeGrafter"/>
</dbReference>